<keyword evidence="2" id="KW-0812">Transmembrane</keyword>
<evidence type="ECO:0000313" key="3">
    <source>
        <dbReference type="EMBL" id="MEJ8643334.1"/>
    </source>
</evidence>
<dbReference type="Pfam" id="PF10011">
    <property type="entry name" value="DUF2254"/>
    <property type="match status" value="1"/>
</dbReference>
<organism evidence="3 4">
    <name type="scientific">Streptomyces caledonius</name>
    <dbReference type="NCBI Taxonomy" id="3134107"/>
    <lineage>
        <taxon>Bacteria</taxon>
        <taxon>Bacillati</taxon>
        <taxon>Actinomycetota</taxon>
        <taxon>Actinomycetes</taxon>
        <taxon>Kitasatosporales</taxon>
        <taxon>Streptomycetaceae</taxon>
        <taxon>Streptomyces</taxon>
    </lineage>
</organism>
<dbReference type="Proteomes" id="UP001382904">
    <property type="component" value="Unassembled WGS sequence"/>
</dbReference>
<keyword evidence="2" id="KW-1133">Transmembrane helix</keyword>
<sequence>MDTGRAATMLFTIGFGVISLVSIIYSMLFLVVQFSATTFTPRLSLFRDEPIVWRAFAFAVGVFVFCITAGLSIGTRPTVSVIVPSAGMALTLIALALMWTLQLKAFTSIQLAHSLTAITVRAHRLYDALYEHPYDPGRTATGSPPAATGSAGETETATRTGTTVVRWPGAATVLQQIDVTALVAAAKEHDCSIALRVTPGRTVSWGMALAAVTGGREAVHPDGRRRPRLRRRRLPHGTAQGCATCSDG</sequence>
<accession>A0ABU8U618</accession>
<feature type="compositionally biased region" description="Low complexity" evidence="1">
    <location>
        <begin position="146"/>
        <end position="161"/>
    </location>
</feature>
<keyword evidence="2" id="KW-0472">Membrane</keyword>
<keyword evidence="4" id="KW-1185">Reference proteome</keyword>
<dbReference type="EMBL" id="JBBKAM010000002">
    <property type="protein sequence ID" value="MEJ8643334.1"/>
    <property type="molecule type" value="Genomic_DNA"/>
</dbReference>
<gene>
    <name evidence="3" type="ORF">WKI68_21960</name>
</gene>
<evidence type="ECO:0000313" key="4">
    <source>
        <dbReference type="Proteomes" id="UP001382904"/>
    </source>
</evidence>
<proteinExistence type="predicted"/>
<feature type="transmembrane region" description="Helical" evidence="2">
    <location>
        <begin position="6"/>
        <end position="31"/>
    </location>
</feature>
<evidence type="ECO:0000256" key="2">
    <source>
        <dbReference type="SAM" id="Phobius"/>
    </source>
</evidence>
<feature type="transmembrane region" description="Helical" evidence="2">
    <location>
        <begin position="79"/>
        <end position="101"/>
    </location>
</feature>
<feature type="transmembrane region" description="Helical" evidence="2">
    <location>
        <begin position="51"/>
        <end position="73"/>
    </location>
</feature>
<dbReference type="InterPro" id="IPR018723">
    <property type="entry name" value="DUF2254_membrane"/>
</dbReference>
<reference evidence="3 4" key="1">
    <citation type="submission" date="2024-03" db="EMBL/GenBank/DDBJ databases">
        <title>Novel Streptomyces species of biotechnological and ecological value are a feature of Machair soil.</title>
        <authorList>
            <person name="Prole J.R."/>
            <person name="Goodfellow M."/>
            <person name="Allenby N."/>
            <person name="Ward A.C."/>
        </authorList>
    </citation>
    <scope>NUCLEOTIDE SEQUENCE [LARGE SCALE GENOMIC DNA]</scope>
    <source>
        <strain evidence="3 4">MS1.HAVA.3</strain>
    </source>
</reference>
<name>A0ABU8U618_9ACTN</name>
<feature type="region of interest" description="Disordered" evidence="1">
    <location>
        <begin position="137"/>
        <end position="161"/>
    </location>
</feature>
<comment type="caution">
    <text evidence="3">The sequence shown here is derived from an EMBL/GenBank/DDBJ whole genome shotgun (WGS) entry which is preliminary data.</text>
</comment>
<protein>
    <submittedName>
        <fullName evidence="3">DUF2254 family protein</fullName>
    </submittedName>
</protein>
<evidence type="ECO:0000256" key="1">
    <source>
        <dbReference type="SAM" id="MobiDB-lite"/>
    </source>
</evidence>